<dbReference type="GO" id="GO:0016020">
    <property type="term" value="C:membrane"/>
    <property type="evidence" value="ECO:0007669"/>
    <property type="project" value="UniProtKB-SubCell"/>
</dbReference>
<evidence type="ECO:0000313" key="8">
    <source>
        <dbReference type="Proteomes" id="UP000696931"/>
    </source>
</evidence>
<dbReference type="Pfam" id="PF07291">
    <property type="entry name" value="MauE"/>
    <property type="match status" value="1"/>
</dbReference>
<reference evidence="7" key="1">
    <citation type="submission" date="2020-07" db="EMBL/GenBank/DDBJ databases">
        <title>Huge and variable diversity of episymbiotic CPR bacteria and DPANN archaea in groundwater ecosystems.</title>
        <authorList>
            <person name="He C.Y."/>
            <person name="Keren R."/>
            <person name="Whittaker M."/>
            <person name="Farag I.F."/>
            <person name="Doudna J."/>
            <person name="Cate J.H.D."/>
            <person name="Banfield J.F."/>
        </authorList>
    </citation>
    <scope>NUCLEOTIDE SEQUENCE</scope>
    <source>
        <strain evidence="7">NC_groundwater_1813_Pr3_B-0.1um_71_17</strain>
    </source>
</reference>
<protein>
    <submittedName>
        <fullName evidence="7">DoxX family membrane protein</fullName>
    </submittedName>
</protein>
<dbReference type="AlphaFoldDB" id="A0A933SIX0"/>
<dbReference type="EMBL" id="JACRIW010000104">
    <property type="protein sequence ID" value="MBI5170724.1"/>
    <property type="molecule type" value="Genomic_DNA"/>
</dbReference>
<comment type="caution">
    <text evidence="7">The sequence shown here is derived from an EMBL/GenBank/DDBJ whole genome shotgun (WGS) entry which is preliminary data.</text>
</comment>
<evidence type="ECO:0000256" key="1">
    <source>
        <dbReference type="ARBA" id="ARBA00004141"/>
    </source>
</evidence>
<feature type="domain" description="Methylamine utilisation protein MauE" evidence="6">
    <location>
        <begin position="7"/>
        <end position="132"/>
    </location>
</feature>
<comment type="subcellular location">
    <subcellularLocation>
        <location evidence="1">Membrane</location>
        <topology evidence="1">Multi-pass membrane protein</topology>
    </subcellularLocation>
</comment>
<dbReference type="Proteomes" id="UP000696931">
    <property type="component" value="Unassembled WGS sequence"/>
</dbReference>
<evidence type="ECO:0000256" key="3">
    <source>
        <dbReference type="ARBA" id="ARBA00022989"/>
    </source>
</evidence>
<evidence type="ECO:0000256" key="5">
    <source>
        <dbReference type="SAM" id="Phobius"/>
    </source>
</evidence>
<gene>
    <name evidence="7" type="ORF">HZA61_14640</name>
</gene>
<name>A0A933SIX0_UNCEI</name>
<keyword evidence="3 5" id="KW-1133">Transmembrane helix</keyword>
<organism evidence="7 8">
    <name type="scientific">Eiseniibacteriota bacterium</name>
    <dbReference type="NCBI Taxonomy" id="2212470"/>
    <lineage>
        <taxon>Bacteria</taxon>
        <taxon>Candidatus Eiseniibacteriota</taxon>
    </lineage>
</organism>
<accession>A0A933SIX0</accession>
<feature type="transmembrane region" description="Helical" evidence="5">
    <location>
        <begin position="45"/>
        <end position="68"/>
    </location>
</feature>
<proteinExistence type="predicted"/>
<keyword evidence="4 5" id="KW-0472">Membrane</keyword>
<evidence type="ECO:0000256" key="4">
    <source>
        <dbReference type="ARBA" id="ARBA00023136"/>
    </source>
</evidence>
<dbReference type="InterPro" id="IPR009908">
    <property type="entry name" value="Methylamine_util_MauE"/>
</dbReference>
<evidence type="ECO:0000256" key="2">
    <source>
        <dbReference type="ARBA" id="ARBA00022692"/>
    </source>
</evidence>
<sequence>MNVTRTAGTLAQFALGVLFLAAALAKLGDLGDFANQVNHYRLAPVAWVNLIAMVTPWIELLAGLSLVLRVKPRAGALVALVLLVVFTAAVASAWARGLDFRCGCFGKAGAQSIGARKFVENAALTLLAVGAFTRRDD</sequence>
<keyword evidence="2 5" id="KW-0812">Transmembrane</keyword>
<feature type="transmembrane region" description="Helical" evidence="5">
    <location>
        <begin position="75"/>
        <end position="95"/>
    </location>
</feature>
<dbReference type="GO" id="GO:0030416">
    <property type="term" value="P:methylamine metabolic process"/>
    <property type="evidence" value="ECO:0007669"/>
    <property type="project" value="InterPro"/>
</dbReference>
<evidence type="ECO:0000313" key="7">
    <source>
        <dbReference type="EMBL" id="MBI5170724.1"/>
    </source>
</evidence>
<evidence type="ECO:0000259" key="6">
    <source>
        <dbReference type="Pfam" id="PF07291"/>
    </source>
</evidence>